<feature type="region of interest" description="Disordered" evidence="1">
    <location>
        <begin position="58"/>
        <end position="89"/>
    </location>
</feature>
<dbReference type="VEuPathDB" id="TriTrypDB:ADEAN_000676700"/>
<feature type="compositionally biased region" description="Polar residues" evidence="1">
    <location>
        <begin position="127"/>
        <end position="139"/>
    </location>
</feature>
<keyword evidence="3" id="KW-1185">Reference proteome</keyword>
<gene>
    <name evidence="2" type="ORF">ADEAN_000676700</name>
</gene>
<evidence type="ECO:0000256" key="1">
    <source>
        <dbReference type="SAM" id="MobiDB-lite"/>
    </source>
</evidence>
<feature type="compositionally biased region" description="Basic and acidic residues" evidence="1">
    <location>
        <begin position="74"/>
        <end position="83"/>
    </location>
</feature>
<accession>A0A7G2CIR6</accession>
<name>A0A7G2CIR6_9TRYP</name>
<evidence type="ECO:0000313" key="3">
    <source>
        <dbReference type="Proteomes" id="UP000515908"/>
    </source>
</evidence>
<sequence>MEANSSPLAATVMTLKVFRRLLNDESVLFTQFSYLVENIHNPLLDACTSNANVIQPDAPKAAVDSNDKTASTSDGRKKSDDAVFPKVSPSTTAVGREIANAVVSNNSIVSDLEQSQRGKLLSDEDTNNNSTDKPSNSLSAPEPALKTALANKTKNNAPGGKVAADKKNRKVMNYSQYWGLFANTSTLYTAHAALLQQLDSCVTRLTALLDRLQREDEESYSGTSNHASWFASRSQRNTGKEMGSTPEGELPSPAPIPPRPGKTTFPSLPLSPPKRMG</sequence>
<feature type="region of interest" description="Disordered" evidence="1">
    <location>
        <begin position="114"/>
        <end position="142"/>
    </location>
</feature>
<proteinExistence type="predicted"/>
<evidence type="ECO:0000313" key="2">
    <source>
        <dbReference type="EMBL" id="CAD2219265.1"/>
    </source>
</evidence>
<feature type="region of interest" description="Disordered" evidence="1">
    <location>
        <begin position="215"/>
        <end position="277"/>
    </location>
</feature>
<organism evidence="2 3">
    <name type="scientific">Angomonas deanei</name>
    <dbReference type="NCBI Taxonomy" id="59799"/>
    <lineage>
        <taxon>Eukaryota</taxon>
        <taxon>Discoba</taxon>
        <taxon>Euglenozoa</taxon>
        <taxon>Kinetoplastea</taxon>
        <taxon>Metakinetoplastina</taxon>
        <taxon>Trypanosomatida</taxon>
        <taxon>Trypanosomatidae</taxon>
        <taxon>Strigomonadinae</taxon>
        <taxon>Angomonas</taxon>
    </lineage>
</organism>
<dbReference type="AlphaFoldDB" id="A0A7G2CIR6"/>
<protein>
    <submittedName>
        <fullName evidence="2">Uncharacterized protein</fullName>
    </submittedName>
</protein>
<dbReference type="Proteomes" id="UP000515908">
    <property type="component" value="Chromosome 13"/>
</dbReference>
<feature type="compositionally biased region" description="Polar residues" evidence="1">
    <location>
        <begin position="220"/>
        <end position="237"/>
    </location>
</feature>
<dbReference type="EMBL" id="LR877157">
    <property type="protein sequence ID" value="CAD2219265.1"/>
    <property type="molecule type" value="Genomic_DNA"/>
</dbReference>
<reference evidence="2 3" key="1">
    <citation type="submission" date="2020-08" db="EMBL/GenBank/DDBJ databases">
        <authorList>
            <person name="Newling K."/>
            <person name="Davey J."/>
            <person name="Forrester S."/>
        </authorList>
    </citation>
    <scope>NUCLEOTIDE SEQUENCE [LARGE SCALE GENOMIC DNA]</scope>
    <source>
        <strain evidence="3">Crithidia deanei Carvalho (ATCC PRA-265)</strain>
    </source>
</reference>